<dbReference type="AlphaFoldDB" id="A0A9D2YF11"/>
<dbReference type="PANTHER" id="PTHR11576">
    <property type="entry name" value="ZONA PELLUCIDA SPERM-BINDING PROTEIN 3"/>
    <property type="match status" value="1"/>
</dbReference>
<dbReference type="GO" id="GO:0031012">
    <property type="term" value="C:extracellular matrix"/>
    <property type="evidence" value="ECO:0007669"/>
    <property type="project" value="TreeGrafter"/>
</dbReference>
<dbReference type="OrthoDB" id="8880842at2759"/>
<protein>
    <submittedName>
        <fullName evidence="3">Zona pellucida sperm-binding protein 3-like</fullName>
    </submittedName>
</protein>
<dbReference type="GO" id="GO:0032190">
    <property type="term" value="F:acrosin binding"/>
    <property type="evidence" value="ECO:0007669"/>
    <property type="project" value="TreeGrafter"/>
</dbReference>
<sequence length="211" mass="23404">MESSQVIVFSFVLVLVGLSDSRLPSMRPAAHWAAVMHSPGEVQVRSAAGGPERKHFSVFMKPANRFLSKQVQSKGDEFKWTFPEDSVSPVTPAIEPLVPFNVLQPAVSSRVAVRCGESRIQVEVSQDLLGLGRLIHPDDITLGGCPPTEMDPSSNVLIFESELHDCGSTLEVYESGFVYAYKLVYEPRMLDSSPITRRQRTVIRVECHYAN</sequence>
<reference evidence="3" key="1">
    <citation type="submission" date="2020-03" db="EMBL/GenBank/DDBJ databases">
        <title>Intra-Species Differences in Population Size shape Life History and Genome Evolution.</title>
        <authorList>
            <person name="Willemsen D."/>
            <person name="Cui R."/>
            <person name="Valenzano D.R."/>
        </authorList>
    </citation>
    <scope>NUCLEOTIDE SEQUENCE</scope>
    <source>
        <strain evidence="3">GRZ</strain>
        <tissue evidence="3">Whole</tissue>
    </source>
</reference>
<feature type="chain" id="PRO_5039129976" evidence="1">
    <location>
        <begin position="22"/>
        <end position="211"/>
    </location>
</feature>
<feature type="domain" description="ZP" evidence="2">
    <location>
        <begin position="114"/>
        <end position="211"/>
    </location>
</feature>
<dbReference type="KEGG" id="nfu:107380802"/>
<dbReference type="Gene3D" id="2.60.40.3210">
    <property type="entry name" value="Zona pellucida, ZP-N domain"/>
    <property type="match status" value="1"/>
</dbReference>
<feature type="signal peptide" evidence="1">
    <location>
        <begin position="1"/>
        <end position="21"/>
    </location>
</feature>
<dbReference type="FunFam" id="2.60.40.3210:FF:000001">
    <property type="entry name" value="Zona pellucida sperm-binding protein 3"/>
    <property type="match status" value="1"/>
</dbReference>
<accession>A0A9D2YF11</accession>
<dbReference type="EMBL" id="JAAVVJ010000007">
    <property type="protein sequence ID" value="KAF7219291.1"/>
    <property type="molecule type" value="Genomic_DNA"/>
</dbReference>
<dbReference type="GO" id="GO:0035803">
    <property type="term" value="P:egg coat formation"/>
    <property type="evidence" value="ECO:0007669"/>
    <property type="project" value="TreeGrafter"/>
</dbReference>
<dbReference type="Pfam" id="PF23344">
    <property type="entry name" value="ZP-N"/>
    <property type="match status" value="1"/>
</dbReference>
<organism evidence="3 4">
    <name type="scientific">Nothobranchius furzeri</name>
    <name type="common">Turquoise killifish</name>
    <dbReference type="NCBI Taxonomy" id="105023"/>
    <lineage>
        <taxon>Eukaryota</taxon>
        <taxon>Metazoa</taxon>
        <taxon>Chordata</taxon>
        <taxon>Craniata</taxon>
        <taxon>Vertebrata</taxon>
        <taxon>Euteleostomi</taxon>
        <taxon>Actinopterygii</taxon>
        <taxon>Neopterygii</taxon>
        <taxon>Teleostei</taxon>
        <taxon>Neoteleostei</taxon>
        <taxon>Acanthomorphata</taxon>
        <taxon>Ovalentaria</taxon>
        <taxon>Atherinomorphae</taxon>
        <taxon>Cyprinodontiformes</taxon>
        <taxon>Nothobranchiidae</taxon>
        <taxon>Nothobranchius</taxon>
    </lineage>
</organism>
<evidence type="ECO:0000313" key="4">
    <source>
        <dbReference type="Proteomes" id="UP000822369"/>
    </source>
</evidence>
<dbReference type="PANTHER" id="PTHR11576:SF2">
    <property type="entry name" value="ZONA PELLUCIDA SPERM-BINDING PROTEIN 3"/>
    <property type="match status" value="1"/>
</dbReference>
<name>A0A9D2YF11_NOTFU</name>
<dbReference type="InterPro" id="IPR001507">
    <property type="entry name" value="ZP_dom"/>
</dbReference>
<dbReference type="GO" id="GO:0007339">
    <property type="term" value="P:binding of sperm to zona pellucida"/>
    <property type="evidence" value="ECO:0007669"/>
    <property type="project" value="TreeGrafter"/>
</dbReference>
<dbReference type="PROSITE" id="PS51034">
    <property type="entry name" value="ZP_2"/>
    <property type="match status" value="1"/>
</dbReference>
<keyword evidence="1" id="KW-0732">Signal</keyword>
<evidence type="ECO:0000313" key="3">
    <source>
        <dbReference type="EMBL" id="KAF7219291.1"/>
    </source>
</evidence>
<evidence type="ECO:0000256" key="1">
    <source>
        <dbReference type="SAM" id="SignalP"/>
    </source>
</evidence>
<dbReference type="InterPro" id="IPR055356">
    <property type="entry name" value="ZP-N"/>
</dbReference>
<dbReference type="Proteomes" id="UP000822369">
    <property type="component" value="Chromosome 7"/>
</dbReference>
<gene>
    <name evidence="3" type="ORF">G4P62_006664</name>
</gene>
<comment type="caution">
    <text evidence="3">The sequence shown here is derived from an EMBL/GenBank/DDBJ whole genome shotgun (WGS) entry which is preliminary data.</text>
</comment>
<evidence type="ECO:0000259" key="2">
    <source>
        <dbReference type="PROSITE" id="PS51034"/>
    </source>
</evidence>
<proteinExistence type="predicted"/>
<dbReference type="GO" id="GO:2000344">
    <property type="term" value="P:positive regulation of acrosome reaction"/>
    <property type="evidence" value="ECO:0007669"/>
    <property type="project" value="TreeGrafter"/>
</dbReference>